<gene>
    <name evidence="1" type="ORF">DILT_LOCUS17365</name>
</gene>
<dbReference type="Proteomes" id="UP000281553">
    <property type="component" value="Unassembled WGS sequence"/>
</dbReference>
<evidence type="ECO:0000313" key="1">
    <source>
        <dbReference type="EMBL" id="VDN37596.1"/>
    </source>
</evidence>
<reference evidence="1 2" key="1">
    <citation type="submission" date="2018-11" db="EMBL/GenBank/DDBJ databases">
        <authorList>
            <consortium name="Pathogen Informatics"/>
        </authorList>
    </citation>
    <scope>NUCLEOTIDE SEQUENCE [LARGE SCALE GENOMIC DNA]</scope>
</reference>
<accession>A0A3P7R340</accession>
<sequence length="43" mass="4894">MDYAKIYASMRKPASLFDGRLVVDHRHLMDIGFRVEAVGVSLQ</sequence>
<dbReference type="AlphaFoldDB" id="A0A3P7R340"/>
<proteinExistence type="predicted"/>
<dbReference type="Gene3D" id="3.40.50.720">
    <property type="entry name" value="NAD(P)-binding Rossmann-like Domain"/>
    <property type="match status" value="1"/>
</dbReference>
<keyword evidence="2" id="KW-1185">Reference proteome</keyword>
<name>A0A3P7R340_DIBLA</name>
<protein>
    <submittedName>
        <fullName evidence="1">Uncharacterized protein</fullName>
    </submittedName>
</protein>
<organism evidence="1 2">
    <name type="scientific">Dibothriocephalus latus</name>
    <name type="common">Fish tapeworm</name>
    <name type="synonym">Diphyllobothrium latum</name>
    <dbReference type="NCBI Taxonomy" id="60516"/>
    <lineage>
        <taxon>Eukaryota</taxon>
        <taxon>Metazoa</taxon>
        <taxon>Spiralia</taxon>
        <taxon>Lophotrochozoa</taxon>
        <taxon>Platyhelminthes</taxon>
        <taxon>Cestoda</taxon>
        <taxon>Eucestoda</taxon>
        <taxon>Diphyllobothriidea</taxon>
        <taxon>Diphyllobothriidae</taxon>
        <taxon>Dibothriocephalus</taxon>
    </lineage>
</organism>
<dbReference type="EMBL" id="UYRU01091243">
    <property type="protein sequence ID" value="VDN37596.1"/>
    <property type="molecule type" value="Genomic_DNA"/>
</dbReference>
<dbReference type="OrthoDB" id="5059218at2759"/>
<evidence type="ECO:0000313" key="2">
    <source>
        <dbReference type="Proteomes" id="UP000281553"/>
    </source>
</evidence>